<accession>A0A2I0TIR5</accession>
<organism evidence="9 10">
    <name type="scientific">Limosa lapponica baueri</name>
    <dbReference type="NCBI Taxonomy" id="1758121"/>
    <lineage>
        <taxon>Eukaryota</taxon>
        <taxon>Metazoa</taxon>
        <taxon>Chordata</taxon>
        <taxon>Craniata</taxon>
        <taxon>Vertebrata</taxon>
        <taxon>Euteleostomi</taxon>
        <taxon>Archelosauria</taxon>
        <taxon>Archosauria</taxon>
        <taxon>Dinosauria</taxon>
        <taxon>Saurischia</taxon>
        <taxon>Theropoda</taxon>
        <taxon>Coelurosauria</taxon>
        <taxon>Aves</taxon>
        <taxon>Neognathae</taxon>
        <taxon>Neoaves</taxon>
        <taxon>Charadriiformes</taxon>
        <taxon>Scolopacidae</taxon>
        <taxon>Limosa</taxon>
    </lineage>
</organism>
<evidence type="ECO:0000256" key="1">
    <source>
        <dbReference type="ARBA" id="ARBA00004613"/>
    </source>
</evidence>
<dbReference type="OrthoDB" id="8875908at2759"/>
<evidence type="ECO:0000256" key="2">
    <source>
        <dbReference type="ARBA" id="ARBA00008326"/>
    </source>
</evidence>
<comment type="similarity">
    <text evidence="2">Belongs to the fibroblast growth factor-binding protein family.</text>
</comment>
<evidence type="ECO:0000256" key="8">
    <source>
        <dbReference type="SAM" id="SignalP"/>
    </source>
</evidence>
<keyword evidence="3" id="KW-0964">Secreted</keyword>
<feature type="chain" id="PRO_5014180719" evidence="8">
    <location>
        <begin position="33"/>
        <end position="247"/>
    </location>
</feature>
<keyword evidence="10" id="KW-1185">Reference proteome</keyword>
<protein>
    <submittedName>
        <fullName evidence="9">Fibroblast growth factor-binding protein 1</fullName>
    </submittedName>
</protein>
<evidence type="ECO:0000256" key="7">
    <source>
        <dbReference type="SAM" id="MobiDB-lite"/>
    </source>
</evidence>
<dbReference type="InterPro" id="IPR010510">
    <property type="entry name" value="FGF1-bd"/>
</dbReference>
<keyword evidence="6" id="KW-0340">Growth factor binding</keyword>
<name>A0A2I0TIR5_LIMLA</name>
<evidence type="ECO:0000256" key="5">
    <source>
        <dbReference type="ARBA" id="ARBA00023157"/>
    </source>
</evidence>
<reference evidence="10" key="1">
    <citation type="submission" date="2017-11" db="EMBL/GenBank/DDBJ databases">
        <authorList>
            <person name="Lima N.C."/>
            <person name="Parody-Merino A.M."/>
            <person name="Battley P.F."/>
            <person name="Fidler A.E."/>
            <person name="Prosdocimi F."/>
        </authorList>
    </citation>
    <scope>NUCLEOTIDE SEQUENCE [LARGE SCALE GENOMIC DNA]</scope>
</reference>
<comment type="subcellular location">
    <subcellularLocation>
        <location evidence="1">Secreted</location>
    </subcellularLocation>
</comment>
<dbReference type="GO" id="GO:0019838">
    <property type="term" value="F:growth factor binding"/>
    <property type="evidence" value="ECO:0007669"/>
    <property type="project" value="UniProtKB-KW"/>
</dbReference>
<evidence type="ECO:0000256" key="4">
    <source>
        <dbReference type="ARBA" id="ARBA00022729"/>
    </source>
</evidence>
<evidence type="ECO:0000313" key="10">
    <source>
        <dbReference type="Proteomes" id="UP000233556"/>
    </source>
</evidence>
<dbReference type="Pfam" id="PF06473">
    <property type="entry name" value="FGF-BP1"/>
    <property type="match status" value="1"/>
</dbReference>
<keyword evidence="5" id="KW-1015">Disulfide bond</keyword>
<sequence>MQIISKTETMRIRSIGLLCVLILVSQMLLANCERQKERKKGRHGIEEGGKKQTESNREHEKWRKSKGGKASPKGKFKTKENAECTWAVTDVNAATVHVSCKHGDSEFWCEFSGDPSTCPEYAANQRSYWKQVSRSLKKQKQICQDPKTVLKSKVCRKGPRSAHFKLTRSSLLTSVGPARGNTVHHAKEVIQAPAATSVTEKKQEHHPQDCVEDIDYIDQKKVAEEYCPESLLSFCNFFITMVQDKKC</sequence>
<feature type="compositionally biased region" description="Basic and acidic residues" evidence="7">
    <location>
        <begin position="43"/>
        <end position="61"/>
    </location>
</feature>
<dbReference type="PANTHER" id="PTHR15258:SF2">
    <property type="entry name" value="FIBROBLAST GROWTH FACTOR-BINDING PROTEIN 1"/>
    <property type="match status" value="1"/>
</dbReference>
<proteinExistence type="inferred from homology"/>
<evidence type="ECO:0000256" key="6">
    <source>
        <dbReference type="ARBA" id="ARBA00023183"/>
    </source>
</evidence>
<dbReference type="AlphaFoldDB" id="A0A2I0TIR5"/>
<reference evidence="10" key="2">
    <citation type="submission" date="2017-12" db="EMBL/GenBank/DDBJ databases">
        <title>Genome sequence of the Bar-tailed Godwit (Limosa lapponica baueri).</title>
        <authorList>
            <person name="Lima N.C.B."/>
            <person name="Parody-Merino A.M."/>
            <person name="Battley P.F."/>
            <person name="Fidler A.E."/>
            <person name="Prosdocimi F."/>
        </authorList>
    </citation>
    <scope>NUCLEOTIDE SEQUENCE [LARGE SCALE GENOMIC DNA]</scope>
</reference>
<feature type="region of interest" description="Disordered" evidence="7">
    <location>
        <begin position="36"/>
        <end position="76"/>
    </location>
</feature>
<dbReference type="EMBL" id="KZ509828">
    <property type="protein sequence ID" value="PKU33689.1"/>
    <property type="molecule type" value="Genomic_DNA"/>
</dbReference>
<feature type="signal peptide" evidence="8">
    <location>
        <begin position="1"/>
        <end position="32"/>
    </location>
</feature>
<dbReference type="PANTHER" id="PTHR15258">
    <property type="entry name" value="FGF BINDING PROTEIN-RELATED"/>
    <property type="match status" value="1"/>
</dbReference>
<evidence type="ECO:0000313" key="9">
    <source>
        <dbReference type="EMBL" id="PKU33689.1"/>
    </source>
</evidence>
<evidence type="ECO:0000256" key="3">
    <source>
        <dbReference type="ARBA" id="ARBA00022525"/>
    </source>
</evidence>
<dbReference type="GO" id="GO:0007267">
    <property type="term" value="P:cell-cell signaling"/>
    <property type="evidence" value="ECO:0007669"/>
    <property type="project" value="TreeGrafter"/>
</dbReference>
<keyword evidence="4 8" id="KW-0732">Signal</keyword>
<dbReference type="Proteomes" id="UP000233556">
    <property type="component" value="Unassembled WGS sequence"/>
</dbReference>
<feature type="compositionally biased region" description="Basic residues" evidence="7">
    <location>
        <begin position="62"/>
        <end position="76"/>
    </location>
</feature>
<dbReference type="GO" id="GO:0005576">
    <property type="term" value="C:extracellular region"/>
    <property type="evidence" value="ECO:0007669"/>
    <property type="project" value="UniProtKB-SubCell"/>
</dbReference>
<gene>
    <name evidence="9" type="ORF">llap_16007</name>
</gene>